<evidence type="ECO:0000313" key="2">
    <source>
        <dbReference type="EMBL" id="QCD96835.1"/>
    </source>
</evidence>
<protein>
    <submittedName>
        <fullName evidence="2">Uncharacterized protein</fullName>
    </submittedName>
</protein>
<dbReference type="EMBL" id="CP039350">
    <property type="protein sequence ID" value="QCD96835.1"/>
    <property type="molecule type" value="Genomic_DNA"/>
</dbReference>
<name>A0A4D6M6G0_VIGUN</name>
<evidence type="ECO:0000256" key="1">
    <source>
        <dbReference type="SAM" id="MobiDB-lite"/>
    </source>
</evidence>
<organism evidence="2 3">
    <name type="scientific">Vigna unguiculata</name>
    <name type="common">Cowpea</name>
    <dbReference type="NCBI Taxonomy" id="3917"/>
    <lineage>
        <taxon>Eukaryota</taxon>
        <taxon>Viridiplantae</taxon>
        <taxon>Streptophyta</taxon>
        <taxon>Embryophyta</taxon>
        <taxon>Tracheophyta</taxon>
        <taxon>Spermatophyta</taxon>
        <taxon>Magnoliopsida</taxon>
        <taxon>eudicotyledons</taxon>
        <taxon>Gunneridae</taxon>
        <taxon>Pentapetalae</taxon>
        <taxon>rosids</taxon>
        <taxon>fabids</taxon>
        <taxon>Fabales</taxon>
        <taxon>Fabaceae</taxon>
        <taxon>Papilionoideae</taxon>
        <taxon>50 kb inversion clade</taxon>
        <taxon>NPAAA clade</taxon>
        <taxon>indigoferoid/millettioid clade</taxon>
        <taxon>Phaseoleae</taxon>
        <taxon>Vigna</taxon>
    </lineage>
</organism>
<sequence>MSLQRVQWCPARRSAQDFRLLALRQHQAITLQAVVCVCCLYEVMRDLDKEMLCHKWGGLYVPCSHLRDAANGEVRCWWISCVGLRAGRFVEQDYGRVMLLMHSDRERASLGDFELGEPLVEVHVHEGSKRKVTIPAKQGVGKDLKRGGHSTVKGDQGRWVGQDGGTPRGIEGLGNEACGGENDLGEGERIVAGGEEAVGVVEDLKGHIIQEHINGFQMDLRQTAFFYKDMAVFDARFDVNKDVVDGCLVNEMNSSSEEEADKVVATEDADPMDDGTLVEMDVDLIV</sequence>
<accession>A0A4D6M6G0</accession>
<gene>
    <name evidence="2" type="ORF">DEO72_LG6g1545</name>
</gene>
<dbReference type="Proteomes" id="UP000501690">
    <property type="component" value="Linkage Group LG6"/>
</dbReference>
<proteinExistence type="predicted"/>
<feature type="region of interest" description="Disordered" evidence="1">
    <location>
        <begin position="140"/>
        <end position="176"/>
    </location>
</feature>
<dbReference type="AlphaFoldDB" id="A0A4D6M6G0"/>
<reference evidence="2 3" key="1">
    <citation type="submission" date="2019-04" db="EMBL/GenBank/DDBJ databases">
        <title>An improved genome assembly and genetic linkage map for asparagus bean, Vigna unguiculata ssp. sesquipedialis.</title>
        <authorList>
            <person name="Xia Q."/>
            <person name="Zhang R."/>
            <person name="Dong Y."/>
        </authorList>
    </citation>
    <scope>NUCLEOTIDE SEQUENCE [LARGE SCALE GENOMIC DNA]</scope>
    <source>
        <tissue evidence="2">Leaf</tissue>
    </source>
</reference>
<evidence type="ECO:0000313" key="3">
    <source>
        <dbReference type="Proteomes" id="UP000501690"/>
    </source>
</evidence>
<keyword evidence="3" id="KW-1185">Reference proteome</keyword>